<keyword evidence="3" id="KW-0378">Hydrolase</keyword>
<accession>A0A942A2K8</accession>
<evidence type="ECO:0000313" key="8">
    <source>
        <dbReference type="EMBL" id="MBS1258496.1"/>
    </source>
</evidence>
<dbReference type="EMBL" id="JAANXD010000064">
    <property type="protein sequence ID" value="MBS1258496.1"/>
    <property type="molecule type" value="Genomic_DNA"/>
</dbReference>
<evidence type="ECO:0000256" key="5">
    <source>
        <dbReference type="ARBA" id="ARBA00023049"/>
    </source>
</evidence>
<dbReference type="PANTHER" id="PTHR30471">
    <property type="entry name" value="DNA REPAIR PROTEIN RADC"/>
    <property type="match status" value="1"/>
</dbReference>
<dbReference type="CDD" id="cd08071">
    <property type="entry name" value="MPN_DUF2466"/>
    <property type="match status" value="1"/>
</dbReference>
<evidence type="ECO:0000256" key="6">
    <source>
        <dbReference type="RuleBase" id="RU003797"/>
    </source>
</evidence>
<dbReference type="GO" id="GO:0046872">
    <property type="term" value="F:metal ion binding"/>
    <property type="evidence" value="ECO:0007669"/>
    <property type="project" value="UniProtKB-KW"/>
</dbReference>
<proteinExistence type="inferred from homology"/>
<dbReference type="PROSITE" id="PS50249">
    <property type="entry name" value="MPN"/>
    <property type="match status" value="1"/>
</dbReference>
<dbReference type="InterPro" id="IPR025657">
    <property type="entry name" value="RadC_JAB"/>
</dbReference>
<dbReference type="AlphaFoldDB" id="A0A942A2K8"/>
<dbReference type="InterPro" id="IPR001405">
    <property type="entry name" value="UPF0758"/>
</dbReference>
<keyword evidence="4" id="KW-0862">Zinc</keyword>
<evidence type="ECO:0000313" key="9">
    <source>
        <dbReference type="Proteomes" id="UP000722750"/>
    </source>
</evidence>
<dbReference type="PANTHER" id="PTHR30471:SF3">
    <property type="entry name" value="UPF0758 PROTEIN YEES-RELATED"/>
    <property type="match status" value="1"/>
</dbReference>
<evidence type="ECO:0000256" key="2">
    <source>
        <dbReference type="ARBA" id="ARBA00022723"/>
    </source>
</evidence>
<evidence type="ECO:0000256" key="4">
    <source>
        <dbReference type="ARBA" id="ARBA00022833"/>
    </source>
</evidence>
<evidence type="ECO:0000259" key="7">
    <source>
        <dbReference type="PROSITE" id="PS50249"/>
    </source>
</evidence>
<evidence type="ECO:0000256" key="3">
    <source>
        <dbReference type="ARBA" id="ARBA00022801"/>
    </source>
</evidence>
<reference evidence="8" key="1">
    <citation type="journal article" date="2021" name="ISME J.">
        <title>Fine-scale metabolic discontinuity in a stratified prokaryote microbiome of a Red Sea deep halocline.</title>
        <authorList>
            <person name="Michoud G."/>
            <person name="Ngugi D.K."/>
            <person name="Barozzi A."/>
            <person name="Merlino G."/>
            <person name="Calleja M.L."/>
            <person name="Delgado-Huertas A."/>
            <person name="Moran X.A.G."/>
            <person name="Daffonchio D."/>
        </authorList>
    </citation>
    <scope>NUCLEOTIDE SEQUENCE</scope>
    <source>
        <strain evidence="8">SuakinDeep_MAG55_1</strain>
    </source>
</reference>
<name>A0A942A2K8_9BACT</name>
<dbReference type="Pfam" id="PF04002">
    <property type="entry name" value="RadC"/>
    <property type="match status" value="1"/>
</dbReference>
<gene>
    <name evidence="8" type="ORF">MAG551_01555</name>
</gene>
<dbReference type="Gene3D" id="3.40.140.10">
    <property type="entry name" value="Cytidine Deaminase, domain 2"/>
    <property type="match status" value="1"/>
</dbReference>
<dbReference type="NCBIfam" id="NF000642">
    <property type="entry name" value="PRK00024.1"/>
    <property type="match status" value="1"/>
</dbReference>
<evidence type="ECO:0000256" key="1">
    <source>
        <dbReference type="ARBA" id="ARBA00022670"/>
    </source>
</evidence>
<dbReference type="GO" id="GO:0008237">
    <property type="term" value="F:metallopeptidase activity"/>
    <property type="evidence" value="ECO:0007669"/>
    <property type="project" value="UniProtKB-KW"/>
</dbReference>
<comment type="caution">
    <text evidence="8">The sequence shown here is derived from an EMBL/GenBank/DDBJ whole genome shotgun (WGS) entry which is preliminary data.</text>
</comment>
<organism evidence="8 9">
    <name type="scientific">Candidatus Scalindua arabica</name>
    <dbReference type="NCBI Taxonomy" id="1127984"/>
    <lineage>
        <taxon>Bacteria</taxon>
        <taxon>Pseudomonadati</taxon>
        <taxon>Planctomycetota</taxon>
        <taxon>Candidatus Brocadiia</taxon>
        <taxon>Candidatus Brocadiales</taxon>
        <taxon>Candidatus Scalinduaceae</taxon>
        <taxon>Candidatus Scalindua</taxon>
    </lineage>
</organism>
<comment type="similarity">
    <text evidence="6">Belongs to the UPF0758 family.</text>
</comment>
<keyword evidence="2" id="KW-0479">Metal-binding</keyword>
<feature type="domain" description="MPN" evidence="7">
    <location>
        <begin position="106"/>
        <end position="228"/>
    </location>
</feature>
<dbReference type="NCBIfam" id="TIGR00608">
    <property type="entry name" value="radc"/>
    <property type="match status" value="1"/>
</dbReference>
<dbReference type="InterPro" id="IPR037518">
    <property type="entry name" value="MPN"/>
</dbReference>
<protein>
    <recommendedName>
        <fullName evidence="7">MPN domain-containing protein</fullName>
    </recommendedName>
</protein>
<keyword evidence="1" id="KW-0645">Protease</keyword>
<dbReference type="GO" id="GO:0006508">
    <property type="term" value="P:proteolysis"/>
    <property type="evidence" value="ECO:0007669"/>
    <property type="project" value="UniProtKB-KW"/>
</dbReference>
<keyword evidence="5" id="KW-0482">Metalloprotease</keyword>
<sequence>MSNLAKPDYIGHRQRIKEKYEKSGMEGWLDYEVLELVLSYAIPRKDTKTIAKELLSRFKTLNGVLDADRKELQGMNGVSKHSSLFLNLLKDISVLYVEKGIHNKDLLSTPQLVYDYLKVSLKGLTDEEFKMLFLDSRNQLIAMETLKTGTVNRSIVFPRKVVERALYHHSVGVIVAHNHPAGSLEPSQEDQDITMAIREALKTVDIALLDHIIIGGNDYFSFKESRIEIEG</sequence>
<dbReference type="Proteomes" id="UP000722750">
    <property type="component" value="Unassembled WGS sequence"/>
</dbReference>